<feature type="compositionally biased region" description="Polar residues" evidence="1">
    <location>
        <begin position="350"/>
        <end position="371"/>
    </location>
</feature>
<keyword evidence="2" id="KW-0732">Signal</keyword>
<proteinExistence type="predicted"/>
<keyword evidence="4" id="KW-1185">Reference proteome</keyword>
<feature type="compositionally biased region" description="Polar residues" evidence="1">
    <location>
        <begin position="415"/>
        <end position="433"/>
    </location>
</feature>
<evidence type="ECO:0000313" key="3">
    <source>
        <dbReference type="EMBL" id="KAL3885368.1"/>
    </source>
</evidence>
<dbReference type="Proteomes" id="UP001634394">
    <property type="component" value="Unassembled WGS sequence"/>
</dbReference>
<comment type="caution">
    <text evidence="3">The sequence shown here is derived from an EMBL/GenBank/DDBJ whole genome shotgun (WGS) entry which is preliminary data.</text>
</comment>
<evidence type="ECO:0000256" key="2">
    <source>
        <dbReference type="SAM" id="SignalP"/>
    </source>
</evidence>
<reference evidence="3 4" key="1">
    <citation type="submission" date="2024-11" db="EMBL/GenBank/DDBJ databases">
        <title>Chromosome-level genome assembly of the freshwater bivalve Anodonta woodiana.</title>
        <authorList>
            <person name="Chen X."/>
        </authorList>
    </citation>
    <scope>NUCLEOTIDE SEQUENCE [LARGE SCALE GENOMIC DNA]</scope>
    <source>
        <strain evidence="3">MN2024</strain>
        <tissue evidence="3">Gills</tissue>
    </source>
</reference>
<feature type="region of interest" description="Disordered" evidence="1">
    <location>
        <begin position="384"/>
        <end position="433"/>
    </location>
</feature>
<dbReference type="EMBL" id="JBJQND010000002">
    <property type="protein sequence ID" value="KAL3885368.1"/>
    <property type="molecule type" value="Genomic_DNA"/>
</dbReference>
<accession>A0ABD3XK37</accession>
<gene>
    <name evidence="3" type="ORF">ACJMK2_025439</name>
</gene>
<evidence type="ECO:0000313" key="4">
    <source>
        <dbReference type="Proteomes" id="UP001634394"/>
    </source>
</evidence>
<feature type="signal peptide" evidence="2">
    <location>
        <begin position="1"/>
        <end position="18"/>
    </location>
</feature>
<organism evidence="3 4">
    <name type="scientific">Sinanodonta woodiana</name>
    <name type="common">Chinese pond mussel</name>
    <name type="synonym">Anodonta woodiana</name>
    <dbReference type="NCBI Taxonomy" id="1069815"/>
    <lineage>
        <taxon>Eukaryota</taxon>
        <taxon>Metazoa</taxon>
        <taxon>Spiralia</taxon>
        <taxon>Lophotrochozoa</taxon>
        <taxon>Mollusca</taxon>
        <taxon>Bivalvia</taxon>
        <taxon>Autobranchia</taxon>
        <taxon>Heteroconchia</taxon>
        <taxon>Palaeoheterodonta</taxon>
        <taxon>Unionida</taxon>
        <taxon>Unionoidea</taxon>
        <taxon>Unionidae</taxon>
        <taxon>Unioninae</taxon>
        <taxon>Sinanodonta</taxon>
    </lineage>
</organism>
<feature type="compositionally biased region" description="Polar residues" evidence="1">
    <location>
        <begin position="384"/>
        <end position="407"/>
    </location>
</feature>
<protein>
    <submittedName>
        <fullName evidence="3">Uncharacterized protein</fullName>
    </submittedName>
</protein>
<feature type="region of interest" description="Disordered" evidence="1">
    <location>
        <begin position="350"/>
        <end position="372"/>
    </location>
</feature>
<feature type="chain" id="PRO_5044822561" evidence="2">
    <location>
        <begin position="19"/>
        <end position="1624"/>
    </location>
</feature>
<sequence length="1624" mass="177627">MGFKCIAVLLMLFQSLCSNEGRSLQVDFSSRYYASSVNSATISSCGGLNILWGSNTGNCWPCGETRGQKVTTDTAAKALLSISLPKFITVEFDLRLHGQMEFRLCPFKTPPGMNVPVPYCNRKKPIIIENTEYVKLKSFEPKEGEMSTPVVLNFDESDLCPQCILEVVYKEYRHHPKVLSCQGCGSQEQSLMCALILIDTQNVSRVRRQAENTNASRVSTESESNMTNLVDLNGSETFLLNQTLKKNADEQISNWTNDFNATSNEMPRISEKMFGNETLNATPSVSVDDSFNKVSSSNWTDDRRIRETISGNETLNTTQSVSGDASFNNVSSSNWTDDRRIRETISGNETLNTTHSVSGDASFNNVSSSNWTDDRRISETISGNETLNTTPNVSGDDSFNKVSSSNWTDDRRISETISGNETLNTTPNVSGDDSFNKVSSSNWTDDINFTSNETSAIMTQISISADDLKPKVIPYDPNILQRVDSIGGVPIDTRSNVSWYFPEVNVSIQSSIIKAFFKSGNMSLSDYNSSIAAVRFEEFLQGLSVDWMQNLPNETDEFNISSNIVADLVPILSSWSRNFSGSLNVSDGWSVYVVTDTTTLSHPVNTDGIAAFEETLKNAESKVPSDVEKVVLDRDIRFDGSKILKSDISLDNGGTKGAGHIVSLDMASSDQITVNNSMEGSSSNAGLITDSLKNNGSDISTNNYSSDVGSDMKNVAFILYDNFTLGYSLENAGINENISSDNIEYVTTYNSSNTVTENSTTSLHIFEFNSTANINVDHSFSKDKDLDINTSATAREVTKGRGPVDSVSSGLNQGSISLFESFPTIRMDSMLDTGFSSGISVGTSNAVYISDSNTSVNPNMLKPKSGSLDGKLEIVDDHVMIQKTTESNLSNTQTTKFISTTEKTVKMRNNDQTLGGKPTETMFETDKKRYIPTFITDSSSLSGKAHTNADSTNMLSITDSGRSMIRKDDIKTGNQPQQNNILNVNISTERRNIFPRINNLTLLANRSINHILSSNLSQSHDVKHNIDALIPIGQGLDGVLFDSSLKKPQDPRDVRFNVVPGSVTLGEGHLRDRSRSTNDINIAQMNQDGDITEGETNNVYNVWLHEARRNSKNRGQGRDMKEMLSEFVVDRQVDVTNLGGAAGTTDIKEWQMGDLTGSDKHWLMNDTTGVLNDLSLLELGITELTKPDSLGQFHYIPFDANQVFTTGTKSRDTMIGTTQLPVSLTPDPISVKVCPHSKRLVCEPFGNNKNIPGMKWWCYSNCKDGICPADKCKCLCKIRTDIVPTIKKAGVSSIIIQEASNNMTKDNLLWLHGLSTDNSFHQIKNQSNFNTKSVHTANAPSAVNVDVDLRMSSRNIGNGGADMAKKAAAEGHPMHSSTVREANSMWPRTTPAVTSRTRVSGTQEQDETGWLAAMTGGIQGMSDIHGQINESWPRSKPVFEGDIQISSNKRQDNVLWLSSNSDIVSTGTQTQLNTPWPNSISGGITESSVQDQSNMWIDSPGVVEANGLTSGAADSIGMSKSGAQEKVRLSDLKRVANESADMPGIQDKVNINMVVNDVSGINTPFLGWQSAIHTNTIAENRAPYTVLKCVGAGAFRDVVAIPEWCETVCPSGLCPETLCDCTIL</sequence>
<name>A0ABD3XK37_SINWO</name>
<evidence type="ECO:0000256" key="1">
    <source>
        <dbReference type="SAM" id="MobiDB-lite"/>
    </source>
</evidence>
<feature type="region of interest" description="Disordered" evidence="1">
    <location>
        <begin position="315"/>
        <end position="334"/>
    </location>
</feature>